<dbReference type="InterPro" id="IPR013332">
    <property type="entry name" value="KPR_N"/>
</dbReference>
<evidence type="ECO:0000256" key="6">
    <source>
        <dbReference type="ARBA" id="ARBA00022993"/>
    </source>
</evidence>
<dbReference type="PANTHER" id="PTHR43765">
    <property type="entry name" value="2-DEHYDROPANTOATE 2-REDUCTASE-RELATED"/>
    <property type="match status" value="1"/>
</dbReference>
<dbReference type="PANTHER" id="PTHR43765:SF2">
    <property type="entry name" value="2-DEHYDROPANTOATE 2-REDUCTASE"/>
    <property type="match status" value="1"/>
</dbReference>
<dbReference type="AlphaFoldDB" id="A0A075FJL6"/>
<evidence type="ECO:0000256" key="4">
    <source>
        <dbReference type="ARBA" id="ARBA00019465"/>
    </source>
</evidence>
<keyword evidence="6 12" id="KW-0173">Coenzyme A biosynthesis</keyword>
<evidence type="ECO:0000259" key="14">
    <source>
        <dbReference type="Pfam" id="PF08546"/>
    </source>
</evidence>
<evidence type="ECO:0000256" key="7">
    <source>
        <dbReference type="ARBA" id="ARBA00023002"/>
    </source>
</evidence>
<dbReference type="GO" id="GO:0005737">
    <property type="term" value="C:cytoplasm"/>
    <property type="evidence" value="ECO:0007669"/>
    <property type="project" value="TreeGrafter"/>
</dbReference>
<accession>A0A075FJL6</accession>
<dbReference type="Pfam" id="PF02558">
    <property type="entry name" value="ApbA"/>
    <property type="match status" value="1"/>
</dbReference>
<dbReference type="InterPro" id="IPR036291">
    <property type="entry name" value="NAD(P)-bd_dom_sf"/>
</dbReference>
<dbReference type="FunFam" id="1.10.1040.10:FF:000017">
    <property type="entry name" value="2-dehydropantoate 2-reductase"/>
    <property type="match status" value="1"/>
</dbReference>
<dbReference type="UniPathway" id="UPA00241"/>
<evidence type="ECO:0000259" key="13">
    <source>
        <dbReference type="Pfam" id="PF02558"/>
    </source>
</evidence>
<keyword evidence="5 12" id="KW-0521">NADP</keyword>
<dbReference type="SUPFAM" id="SSF48179">
    <property type="entry name" value="6-phosphogluconate dehydrogenase C-terminal domain-like"/>
    <property type="match status" value="1"/>
</dbReference>
<comment type="catalytic activity">
    <reaction evidence="9">
        <text>(R)-pantoate + NADP(+) = 2-dehydropantoate + NADPH + H(+)</text>
        <dbReference type="Rhea" id="RHEA:16233"/>
        <dbReference type="ChEBI" id="CHEBI:11561"/>
        <dbReference type="ChEBI" id="CHEBI:15378"/>
        <dbReference type="ChEBI" id="CHEBI:15980"/>
        <dbReference type="ChEBI" id="CHEBI:57783"/>
        <dbReference type="ChEBI" id="CHEBI:58349"/>
        <dbReference type="EC" id="1.1.1.169"/>
    </reaction>
    <physiologicalReaction direction="right-to-left" evidence="9">
        <dbReference type="Rhea" id="RHEA:16235"/>
    </physiologicalReaction>
</comment>
<evidence type="ECO:0000256" key="12">
    <source>
        <dbReference type="RuleBase" id="RU362068"/>
    </source>
</evidence>
<evidence type="ECO:0000256" key="10">
    <source>
        <dbReference type="ARBA" id="ARBA00048196"/>
    </source>
</evidence>
<feature type="domain" description="Ketopantoate reductase C-terminal" evidence="14">
    <location>
        <begin position="190"/>
        <end position="311"/>
    </location>
</feature>
<reference evidence="15" key="1">
    <citation type="journal article" date="2014" name="Genome Biol. Evol.">
        <title>Pangenome evidence for extensive interdomain horizontal transfer affecting lineage core and shell genes in uncultured planktonic thaumarchaeota and euryarchaeota.</title>
        <authorList>
            <person name="Deschamps P."/>
            <person name="Zivanovic Y."/>
            <person name="Moreira D."/>
            <person name="Rodriguez-Valera F."/>
            <person name="Lopez-Garcia P."/>
        </authorList>
    </citation>
    <scope>NUCLEOTIDE SEQUENCE</scope>
</reference>
<dbReference type="EC" id="1.1.1.169" evidence="3 12"/>
<evidence type="ECO:0000313" key="15">
    <source>
        <dbReference type="EMBL" id="AIE91519.1"/>
    </source>
</evidence>
<evidence type="ECO:0000256" key="11">
    <source>
        <dbReference type="ARBA" id="ARBA00056765"/>
    </source>
</evidence>
<feature type="domain" description="Ketopantoate reductase N-terminal" evidence="13">
    <location>
        <begin position="3"/>
        <end position="157"/>
    </location>
</feature>
<dbReference type="EMBL" id="KF900340">
    <property type="protein sequence ID" value="AIE91519.1"/>
    <property type="molecule type" value="Genomic_DNA"/>
</dbReference>
<sequence>MRVAILGVGAIGSVIASSLAKTDADLILYSRGSQSAALASTGIILTTIDGDVEHHQPDRWVVSDLEIIEPLYSCADIAIICGKSNSTPALAIAAEILLRPNGIAISVQNGMGHAERLVARLGKHRVLAGCTTHAAMRLGPGEVQWTGLGAVRLASLDESDLTPDDRRVDDLLYLLGMSGLNPEWEFDCAEMLWQKLLINVAINPLAAICGVRNGELLSRPDLHEQALSAMLEAAQVATAEGVDMSFFDCEAELKRVLEATAANRCSMLQDVMAGRITEVDSLCGEVVRRGEELGIPTPLNQQLLTLVKGIEHSTRTE</sequence>
<evidence type="ECO:0000256" key="1">
    <source>
        <dbReference type="ARBA" id="ARBA00004724"/>
    </source>
</evidence>
<dbReference type="GO" id="GO:0015940">
    <property type="term" value="P:pantothenate biosynthetic process"/>
    <property type="evidence" value="ECO:0007669"/>
    <property type="project" value="InterPro"/>
</dbReference>
<comment type="function">
    <text evidence="12">Catalyzes the NADPH-dependent reduction of ketopantoate into pantoic acid.</text>
</comment>
<evidence type="ECO:0000256" key="5">
    <source>
        <dbReference type="ARBA" id="ARBA00022857"/>
    </source>
</evidence>
<evidence type="ECO:0000256" key="3">
    <source>
        <dbReference type="ARBA" id="ARBA00013014"/>
    </source>
</evidence>
<proteinExistence type="inferred from homology"/>
<dbReference type="SUPFAM" id="SSF51735">
    <property type="entry name" value="NAD(P)-binding Rossmann-fold domains"/>
    <property type="match status" value="1"/>
</dbReference>
<comment type="pathway">
    <text evidence="1 12">Cofactor biosynthesis; coenzyme A biosynthesis.</text>
</comment>
<dbReference type="InterPro" id="IPR013328">
    <property type="entry name" value="6PGD_dom2"/>
</dbReference>
<comment type="function">
    <text evidence="11">Catalyzes the NAD(P)H-dependent reduction of ketopantoate into pantoic acid.</text>
</comment>
<evidence type="ECO:0000256" key="8">
    <source>
        <dbReference type="ARBA" id="ARBA00032024"/>
    </source>
</evidence>
<gene>
    <name evidence="15" type="primary">apbA</name>
    <name evidence="15" type="synonym">panE</name>
</gene>
<dbReference type="GO" id="GO:0015937">
    <property type="term" value="P:coenzyme A biosynthetic process"/>
    <property type="evidence" value="ECO:0007669"/>
    <property type="project" value="UniProtKB-UniPathway"/>
</dbReference>
<dbReference type="GO" id="GO:0050661">
    <property type="term" value="F:NADP binding"/>
    <property type="evidence" value="ECO:0007669"/>
    <property type="project" value="TreeGrafter"/>
</dbReference>
<dbReference type="GO" id="GO:0008677">
    <property type="term" value="F:2-dehydropantoate 2-reductase activity"/>
    <property type="evidence" value="ECO:0007669"/>
    <property type="project" value="UniProtKB-EC"/>
</dbReference>
<comment type="similarity">
    <text evidence="2 12">Belongs to the ketopantoate reductase family.</text>
</comment>
<dbReference type="Gene3D" id="3.40.50.720">
    <property type="entry name" value="NAD(P)-binding Rossmann-like Domain"/>
    <property type="match status" value="1"/>
</dbReference>
<evidence type="ECO:0000256" key="2">
    <source>
        <dbReference type="ARBA" id="ARBA00007870"/>
    </source>
</evidence>
<evidence type="ECO:0000256" key="9">
    <source>
        <dbReference type="ARBA" id="ARBA00047506"/>
    </source>
</evidence>
<dbReference type="InterPro" id="IPR013752">
    <property type="entry name" value="KPA_reductase"/>
</dbReference>
<keyword evidence="7 12" id="KW-0560">Oxidoreductase</keyword>
<protein>
    <recommendedName>
        <fullName evidence="4 12">2-dehydropantoate 2-reductase</fullName>
        <ecNumber evidence="3 12">1.1.1.169</ecNumber>
    </recommendedName>
    <alternativeName>
        <fullName evidence="8 12">Ketopantoate reductase</fullName>
    </alternativeName>
</protein>
<comment type="catalytic activity">
    <reaction evidence="10">
        <text>(R)-pantoate + NAD(+) = 2-dehydropantoate + NADH + H(+)</text>
        <dbReference type="Rhea" id="RHEA:61292"/>
        <dbReference type="ChEBI" id="CHEBI:11561"/>
        <dbReference type="ChEBI" id="CHEBI:15378"/>
        <dbReference type="ChEBI" id="CHEBI:15980"/>
        <dbReference type="ChEBI" id="CHEBI:57540"/>
        <dbReference type="ChEBI" id="CHEBI:57945"/>
    </reaction>
    <physiologicalReaction direction="right-to-left" evidence="10">
        <dbReference type="Rhea" id="RHEA:61294"/>
    </physiologicalReaction>
</comment>
<dbReference type="Pfam" id="PF08546">
    <property type="entry name" value="ApbA_C"/>
    <property type="match status" value="1"/>
</dbReference>
<dbReference type="Gene3D" id="1.10.1040.10">
    <property type="entry name" value="N-(1-d-carboxylethyl)-l-norvaline Dehydrogenase, domain 2"/>
    <property type="match status" value="1"/>
</dbReference>
<dbReference type="InterPro" id="IPR008927">
    <property type="entry name" value="6-PGluconate_DH-like_C_sf"/>
</dbReference>
<organism evidence="15">
    <name type="scientific">uncultured marine group II/III euryarchaeote AD1000_12_B08</name>
    <dbReference type="NCBI Taxonomy" id="1457724"/>
    <lineage>
        <taxon>Archaea</taxon>
        <taxon>Methanobacteriati</taxon>
        <taxon>Methanobacteriota</taxon>
        <taxon>environmental samples</taxon>
    </lineage>
</organism>
<dbReference type="InterPro" id="IPR050838">
    <property type="entry name" value="Ketopantoate_reductase"/>
</dbReference>
<dbReference type="InterPro" id="IPR003710">
    <property type="entry name" value="ApbA"/>
</dbReference>
<name>A0A075FJL6_9EURY</name>
<dbReference type="NCBIfam" id="TIGR00745">
    <property type="entry name" value="apbA_panE"/>
    <property type="match status" value="1"/>
</dbReference>